<evidence type="ECO:0000256" key="1">
    <source>
        <dbReference type="SAM" id="MobiDB-lite"/>
    </source>
</evidence>
<dbReference type="Gene3D" id="3.30.70.1060">
    <property type="entry name" value="Dimeric alpha+beta barrel"/>
    <property type="match status" value="1"/>
</dbReference>
<protein>
    <recommendedName>
        <fullName evidence="3">YCII-related domain-containing protein</fullName>
    </recommendedName>
</protein>
<organism evidence="2">
    <name type="scientific">Barrientosiimonas endolithica</name>
    <dbReference type="NCBI Taxonomy" id="1535208"/>
    <lineage>
        <taxon>Bacteria</taxon>
        <taxon>Bacillati</taxon>
        <taxon>Actinomycetota</taxon>
        <taxon>Actinomycetes</taxon>
        <taxon>Micrococcales</taxon>
        <taxon>Dermacoccaceae</taxon>
        <taxon>Barrientosiimonas</taxon>
    </lineage>
</organism>
<feature type="region of interest" description="Disordered" evidence="1">
    <location>
        <begin position="49"/>
        <end position="92"/>
    </location>
</feature>
<evidence type="ECO:0008006" key="3">
    <source>
        <dbReference type="Google" id="ProtNLM"/>
    </source>
</evidence>
<evidence type="ECO:0000313" key="2">
    <source>
        <dbReference type="EMBL" id="BDZ59991.1"/>
    </source>
</evidence>
<name>A0ABN6YS66_9MICO</name>
<gene>
    <name evidence="2" type="ORF">GCM10025872_36480</name>
</gene>
<proteinExistence type="predicted"/>
<sequence>MTEYVVLFVGDADRWWTTMSLEERKAGYTEFQRFGAELTRRGHQIVGGAELHSTADAKRIAPGAVPSPTARSPRSPSRSAVSTRSAPTTSTT</sequence>
<accession>A0ABN6YS66</accession>
<reference evidence="2" key="2">
    <citation type="submission" date="2023-02" db="EMBL/GenBank/DDBJ databases">
        <authorList>
            <person name="Sun Q."/>
            <person name="Mori K."/>
        </authorList>
    </citation>
    <scope>NUCLEOTIDE SEQUENCE</scope>
    <source>
        <strain evidence="2">NBRC 110608</strain>
    </source>
</reference>
<dbReference type="EMBL" id="AP027735">
    <property type="protein sequence ID" value="BDZ59991.1"/>
    <property type="molecule type" value="Genomic_DNA"/>
</dbReference>
<reference evidence="2" key="1">
    <citation type="journal article" date="2014" name="Int. J. Syst. Evol. Microbiol.">
        <title>Complete genome of a new Firmicutes species belonging to the dominant human colonic microbiota ('Ruminococcus bicirculans') reveals two chromosomes and a selective capacity to utilize plant glucans.</title>
        <authorList>
            <consortium name="NISC Comparative Sequencing Program"/>
            <person name="Wegmann U."/>
            <person name="Louis P."/>
            <person name="Goesmann A."/>
            <person name="Henrissat B."/>
            <person name="Duncan S.H."/>
            <person name="Flint H.J."/>
        </authorList>
    </citation>
    <scope>NUCLEOTIDE SEQUENCE</scope>
    <source>
        <strain evidence="2">NBRC 110608</strain>
    </source>
</reference>
<feature type="compositionally biased region" description="Low complexity" evidence="1">
    <location>
        <begin position="64"/>
        <end position="92"/>
    </location>
</feature>
<dbReference type="RefSeq" id="WP_289231797.1">
    <property type="nucleotide sequence ID" value="NZ_AP027735.1"/>
</dbReference>